<evidence type="ECO:0000313" key="2">
    <source>
        <dbReference type="EMBL" id="CAF4586703.1"/>
    </source>
</evidence>
<comment type="caution">
    <text evidence="2">The sequence shown here is derived from an EMBL/GenBank/DDBJ whole genome shotgun (WGS) entry which is preliminary data.</text>
</comment>
<sequence>MDDSQSDIRSATLFALKPPNTTECIAPIRAHASNAIHVSTTIG</sequence>
<gene>
    <name evidence="1" type="ORF">BYL167_LOCUS31544</name>
    <name evidence="2" type="ORF">GIL414_LOCUS38314</name>
</gene>
<dbReference type="Proteomes" id="UP000681720">
    <property type="component" value="Unassembled WGS sequence"/>
</dbReference>
<feature type="non-terminal residue" evidence="2">
    <location>
        <position position="43"/>
    </location>
</feature>
<proteinExistence type="predicted"/>
<reference evidence="2" key="1">
    <citation type="submission" date="2021-02" db="EMBL/GenBank/DDBJ databases">
        <authorList>
            <person name="Nowell W R."/>
        </authorList>
    </citation>
    <scope>NUCLEOTIDE SEQUENCE</scope>
</reference>
<accession>A0A8S2YY25</accession>
<dbReference type="EMBL" id="CAJOBJ010100799">
    <property type="protein sequence ID" value="CAF4586703.1"/>
    <property type="molecule type" value="Genomic_DNA"/>
</dbReference>
<evidence type="ECO:0000313" key="3">
    <source>
        <dbReference type="Proteomes" id="UP000681720"/>
    </source>
</evidence>
<protein>
    <submittedName>
        <fullName evidence="2">Uncharacterized protein</fullName>
    </submittedName>
</protein>
<dbReference type="EMBL" id="CAJOBH010055766">
    <property type="protein sequence ID" value="CAF4400863.1"/>
    <property type="molecule type" value="Genomic_DNA"/>
</dbReference>
<organism evidence="2 3">
    <name type="scientific">Rotaria magnacalcarata</name>
    <dbReference type="NCBI Taxonomy" id="392030"/>
    <lineage>
        <taxon>Eukaryota</taxon>
        <taxon>Metazoa</taxon>
        <taxon>Spiralia</taxon>
        <taxon>Gnathifera</taxon>
        <taxon>Rotifera</taxon>
        <taxon>Eurotatoria</taxon>
        <taxon>Bdelloidea</taxon>
        <taxon>Philodinida</taxon>
        <taxon>Philodinidae</taxon>
        <taxon>Rotaria</taxon>
    </lineage>
</organism>
<name>A0A8S2YY25_9BILA</name>
<evidence type="ECO:0000313" key="1">
    <source>
        <dbReference type="EMBL" id="CAF4400863.1"/>
    </source>
</evidence>
<dbReference type="Proteomes" id="UP000681967">
    <property type="component" value="Unassembled WGS sequence"/>
</dbReference>
<dbReference type="AlphaFoldDB" id="A0A8S2YY25"/>